<dbReference type="EMBL" id="FMYE01000002">
    <property type="protein sequence ID" value="SDB75577.1"/>
    <property type="molecule type" value="Genomic_DNA"/>
</dbReference>
<reference evidence="4" key="2">
    <citation type="submission" date="2022-10" db="EMBL/GenBank/DDBJ databases">
        <title>Human gut microbiome strain richness.</title>
        <authorList>
            <person name="Chen-Liaw A."/>
        </authorList>
    </citation>
    <scope>NUCLEOTIDE SEQUENCE</scope>
    <source>
        <strain evidence="4">BSD2780120875st1_E1_BSD2780120875_150330</strain>
    </source>
</reference>
<evidence type="ECO:0000259" key="2">
    <source>
        <dbReference type="Pfam" id="PF04773"/>
    </source>
</evidence>
<dbReference type="PATRIC" id="fig|28116.10.peg.1838"/>
<sequence>MDQQEYIDELIIKCLSGEAGVDESKELSRWMDADKEHLAYFLKMKNIWDISHPAFDIESIQPQYRLEQLLEKIKGRQRRNRLEIFVRTWQRIAAFIAVPLLLSTFYLGYLQKKESTNHVWQELNALYGTRTKAVLPDGSVVWMNGGSTLRYPLPFEGKKRDVELKGEGYFQIAPDKKRPFIVHTPRLDIEALGTEFNVYSYDSDSLTQVTLVTGSVCVSSKERRILMNPNERIVYNHRNKDYQLYLGNPEKWCSWKQGELVFRNEPLQDIFKRLSQMYNISFQLDEMSKNLICHATFKDESLDRILHLLEKTMSIECQYLKNGSSDHTEKQYVKISCKKRN</sequence>
<name>A0A139L9Z3_BACOV</name>
<dbReference type="GO" id="GO:0016989">
    <property type="term" value="F:sigma factor antagonist activity"/>
    <property type="evidence" value="ECO:0007669"/>
    <property type="project" value="TreeGrafter"/>
</dbReference>
<protein>
    <submittedName>
        <fullName evidence="4">FecR domain-containing protein</fullName>
    </submittedName>
    <submittedName>
        <fullName evidence="5">FecR family protein</fullName>
    </submittedName>
</protein>
<keyword evidence="1" id="KW-1133">Transmembrane helix</keyword>
<accession>A0A139L9Z3</accession>
<dbReference type="Proteomes" id="UP001219389">
    <property type="component" value="Unassembled WGS sequence"/>
</dbReference>
<dbReference type="RefSeq" id="WP_008646853.1">
    <property type="nucleotide sequence ID" value="NZ_CAXTIO010000007.1"/>
</dbReference>
<organism evidence="5 6">
    <name type="scientific">Bacteroides ovatus</name>
    <dbReference type="NCBI Taxonomy" id="28116"/>
    <lineage>
        <taxon>Bacteria</taxon>
        <taxon>Pseudomonadati</taxon>
        <taxon>Bacteroidota</taxon>
        <taxon>Bacteroidia</taxon>
        <taxon>Bacteroidales</taxon>
        <taxon>Bacteroidaceae</taxon>
        <taxon>Bacteroides</taxon>
    </lineage>
</organism>
<evidence type="ECO:0000259" key="3">
    <source>
        <dbReference type="Pfam" id="PF16344"/>
    </source>
</evidence>
<reference evidence="5 6" key="1">
    <citation type="submission" date="2016-10" db="EMBL/GenBank/DDBJ databases">
        <authorList>
            <person name="de Groot N.N."/>
        </authorList>
    </citation>
    <scope>NUCLEOTIDE SEQUENCE [LARGE SCALE GENOMIC DNA]</scope>
    <source>
        <strain evidence="5 6">NLAE-zl-C500</strain>
    </source>
</reference>
<feature type="transmembrane region" description="Helical" evidence="1">
    <location>
        <begin position="88"/>
        <end position="109"/>
    </location>
</feature>
<dbReference type="InterPro" id="IPR032508">
    <property type="entry name" value="FecR_C"/>
</dbReference>
<keyword evidence="1" id="KW-0472">Membrane</keyword>
<dbReference type="PANTHER" id="PTHR30273:SF2">
    <property type="entry name" value="PROTEIN FECR"/>
    <property type="match status" value="1"/>
</dbReference>
<dbReference type="EMBL" id="JAQNZF010000041">
    <property type="protein sequence ID" value="MDC2744977.1"/>
    <property type="molecule type" value="Genomic_DNA"/>
</dbReference>
<evidence type="ECO:0000313" key="4">
    <source>
        <dbReference type="EMBL" id="MDC2744977.1"/>
    </source>
</evidence>
<dbReference type="Pfam" id="PF04773">
    <property type="entry name" value="FecR"/>
    <property type="match status" value="1"/>
</dbReference>
<dbReference type="AlphaFoldDB" id="A0A139L9Z3"/>
<dbReference type="InterPro" id="IPR006860">
    <property type="entry name" value="FecR"/>
</dbReference>
<dbReference type="Gene3D" id="3.55.50.30">
    <property type="match status" value="1"/>
</dbReference>
<proteinExistence type="predicted"/>
<dbReference type="FunFam" id="2.60.120.1440:FF:000001">
    <property type="entry name" value="Putative anti-sigma factor"/>
    <property type="match status" value="1"/>
</dbReference>
<keyword evidence="1" id="KW-0812">Transmembrane</keyword>
<feature type="domain" description="FecR protein" evidence="2">
    <location>
        <begin position="128"/>
        <end position="216"/>
    </location>
</feature>
<dbReference type="PANTHER" id="PTHR30273">
    <property type="entry name" value="PERIPLASMIC SIGNAL SENSOR AND SIGMA FACTOR ACTIVATOR FECR-RELATED"/>
    <property type="match status" value="1"/>
</dbReference>
<dbReference type="Pfam" id="PF16344">
    <property type="entry name" value="FecR_C"/>
    <property type="match status" value="1"/>
</dbReference>
<dbReference type="InterPro" id="IPR012373">
    <property type="entry name" value="Ferrdict_sens_TM"/>
</dbReference>
<evidence type="ECO:0000313" key="6">
    <source>
        <dbReference type="Proteomes" id="UP000183670"/>
    </source>
</evidence>
<feature type="domain" description="Protein FecR C-terminal" evidence="3">
    <location>
        <begin position="259"/>
        <end position="318"/>
    </location>
</feature>
<dbReference type="PIRSF" id="PIRSF018266">
    <property type="entry name" value="FecR"/>
    <property type="match status" value="1"/>
</dbReference>
<evidence type="ECO:0000256" key="1">
    <source>
        <dbReference type="SAM" id="Phobius"/>
    </source>
</evidence>
<dbReference type="Gene3D" id="2.60.120.1440">
    <property type="match status" value="1"/>
</dbReference>
<dbReference type="Proteomes" id="UP000183670">
    <property type="component" value="Unassembled WGS sequence"/>
</dbReference>
<gene>
    <name evidence="4" type="ORF">PO382_22490</name>
    <name evidence="5" type="ORF">SAMN05192581_1002201</name>
</gene>
<evidence type="ECO:0000313" key="5">
    <source>
        <dbReference type="EMBL" id="SDB75577.1"/>
    </source>
</evidence>